<reference evidence="8" key="1">
    <citation type="journal article" date="2020" name="mSystems">
        <title>Genome- and Community-Level Interaction Insights into Carbon Utilization and Element Cycling Functions of Hydrothermarchaeota in Hydrothermal Sediment.</title>
        <authorList>
            <person name="Zhou Z."/>
            <person name="Liu Y."/>
            <person name="Xu W."/>
            <person name="Pan J."/>
            <person name="Luo Z.H."/>
            <person name="Li M."/>
        </authorList>
    </citation>
    <scope>NUCLEOTIDE SEQUENCE [LARGE SCALE GENOMIC DNA]</scope>
    <source>
        <strain evidence="8">HyVt-219</strain>
    </source>
</reference>
<dbReference type="GO" id="GO:0005829">
    <property type="term" value="C:cytosol"/>
    <property type="evidence" value="ECO:0007669"/>
    <property type="project" value="TreeGrafter"/>
</dbReference>
<dbReference type="InterPro" id="IPR016036">
    <property type="entry name" value="Malonyl_transacylase_ACP-bd"/>
</dbReference>
<dbReference type="InterPro" id="IPR001227">
    <property type="entry name" value="Ac_transferase_dom_sf"/>
</dbReference>
<dbReference type="SMART" id="SM00827">
    <property type="entry name" value="PKS_AT"/>
    <property type="match status" value="1"/>
</dbReference>
<dbReference type="GO" id="GO:0004314">
    <property type="term" value="F:[acyl-carrier-protein] S-malonyltransferase activity"/>
    <property type="evidence" value="ECO:0007669"/>
    <property type="project" value="UniProtKB-EC"/>
</dbReference>
<dbReference type="InterPro" id="IPR016035">
    <property type="entry name" value="Acyl_Trfase/lysoPLipase"/>
</dbReference>
<gene>
    <name evidence="8" type="primary">fabD</name>
    <name evidence="8" type="ORF">ENG47_01460</name>
</gene>
<feature type="domain" description="Malonyl-CoA:ACP transacylase (MAT)" evidence="7">
    <location>
        <begin position="14"/>
        <end position="301"/>
    </location>
</feature>
<dbReference type="InterPro" id="IPR004410">
    <property type="entry name" value="Malonyl_CoA-ACP_transAc_FabD"/>
</dbReference>
<comment type="caution">
    <text evidence="8">The sequence shown here is derived from an EMBL/GenBank/DDBJ whole genome shotgun (WGS) entry which is preliminary data.</text>
</comment>
<dbReference type="SUPFAM" id="SSF52151">
    <property type="entry name" value="FabD/lysophospholipase-like"/>
    <property type="match status" value="1"/>
</dbReference>
<evidence type="ECO:0000256" key="2">
    <source>
        <dbReference type="ARBA" id="ARBA00013258"/>
    </source>
</evidence>
<name>A0A7V0MYM4_UNCAE</name>
<evidence type="ECO:0000256" key="5">
    <source>
        <dbReference type="ARBA" id="ARBA00048462"/>
    </source>
</evidence>
<dbReference type="EC" id="2.3.1.39" evidence="2"/>
<dbReference type="InterPro" id="IPR014043">
    <property type="entry name" value="Acyl_transferase_dom"/>
</dbReference>
<dbReference type="PIRSF" id="PIRSF000446">
    <property type="entry name" value="Mct"/>
    <property type="match status" value="1"/>
</dbReference>
<sequence>MTRLLQWHKKIVFLYPGQGSQKVGMGKDLLEQYPPAKKIFEEANDILGFNLSKICLEGPEKELTRTTNLQPALLTVSWILTKLLKEKEVIPQAVAGHSLGEYSAILAAEVVDFPTALKIVKERARLMEEAGKDGKGAMAAVIGLDDGVVVDLCKKIKGVEAVNFNCPGQVVISGDKEKLKVASEELKRVGAKGVIFLSVTGAFHSFMVREAAKKFSSLLDQFPFHDPCCPVVSNVTGEYATSARQIKDNLKLQMDHPVLWEKGMRLLISDGFNIFVEVGPGKVLQGLMRRIDKKVVVSSVDR</sequence>
<keyword evidence="3 8" id="KW-0808">Transferase</keyword>
<dbReference type="Gene3D" id="3.30.70.250">
    <property type="entry name" value="Malonyl-CoA ACP transacylase, ACP-binding"/>
    <property type="match status" value="1"/>
</dbReference>
<keyword evidence="4 8" id="KW-0012">Acyltransferase</keyword>
<dbReference type="EMBL" id="DRBC01000088">
    <property type="protein sequence ID" value="HDN84410.1"/>
    <property type="molecule type" value="Genomic_DNA"/>
</dbReference>
<evidence type="ECO:0000313" key="8">
    <source>
        <dbReference type="EMBL" id="HDN84410.1"/>
    </source>
</evidence>
<evidence type="ECO:0000256" key="6">
    <source>
        <dbReference type="PIRSR" id="PIRSR000446-1"/>
    </source>
</evidence>
<protein>
    <recommendedName>
        <fullName evidence="2">[acyl-carrier-protein] S-malonyltransferase</fullName>
        <ecNumber evidence="2">2.3.1.39</ecNumber>
    </recommendedName>
</protein>
<feature type="active site" evidence="6">
    <location>
        <position position="98"/>
    </location>
</feature>
<comment type="similarity">
    <text evidence="1">Belongs to the FabD family.</text>
</comment>
<dbReference type="PANTHER" id="PTHR42681">
    <property type="entry name" value="MALONYL-COA-ACYL CARRIER PROTEIN TRANSACYLASE, MITOCHONDRIAL"/>
    <property type="match status" value="1"/>
</dbReference>
<accession>A0A7V0MYM4</accession>
<dbReference type="PANTHER" id="PTHR42681:SF1">
    <property type="entry name" value="MALONYL-COA-ACYL CARRIER PROTEIN TRANSACYLASE, MITOCHONDRIAL"/>
    <property type="match status" value="1"/>
</dbReference>
<dbReference type="Proteomes" id="UP000885660">
    <property type="component" value="Unassembled WGS sequence"/>
</dbReference>
<dbReference type="Pfam" id="PF00698">
    <property type="entry name" value="Acyl_transf_1"/>
    <property type="match status" value="1"/>
</dbReference>
<dbReference type="Gene3D" id="3.40.366.10">
    <property type="entry name" value="Malonyl-Coenzyme A Acyl Carrier Protein, domain 2"/>
    <property type="match status" value="1"/>
</dbReference>
<comment type="catalytic activity">
    <reaction evidence="5">
        <text>holo-[ACP] + malonyl-CoA = malonyl-[ACP] + CoA</text>
        <dbReference type="Rhea" id="RHEA:41792"/>
        <dbReference type="Rhea" id="RHEA-COMP:9623"/>
        <dbReference type="Rhea" id="RHEA-COMP:9685"/>
        <dbReference type="ChEBI" id="CHEBI:57287"/>
        <dbReference type="ChEBI" id="CHEBI:57384"/>
        <dbReference type="ChEBI" id="CHEBI:64479"/>
        <dbReference type="ChEBI" id="CHEBI:78449"/>
        <dbReference type="EC" id="2.3.1.39"/>
    </reaction>
</comment>
<feature type="non-terminal residue" evidence="8">
    <location>
        <position position="302"/>
    </location>
</feature>
<dbReference type="InterPro" id="IPR050858">
    <property type="entry name" value="Mal-CoA-ACP_Trans/PKS_FabD"/>
</dbReference>
<dbReference type="SUPFAM" id="SSF55048">
    <property type="entry name" value="Probable ACP-binding domain of malonyl-CoA ACP transacylase"/>
    <property type="match status" value="1"/>
</dbReference>
<feature type="active site" evidence="6">
    <location>
        <position position="204"/>
    </location>
</feature>
<evidence type="ECO:0000256" key="4">
    <source>
        <dbReference type="ARBA" id="ARBA00023315"/>
    </source>
</evidence>
<proteinExistence type="inferred from homology"/>
<dbReference type="AlphaFoldDB" id="A0A7V0MYM4"/>
<organism evidence="8">
    <name type="scientific">Aerophobetes bacterium</name>
    <dbReference type="NCBI Taxonomy" id="2030807"/>
    <lineage>
        <taxon>Bacteria</taxon>
        <taxon>Candidatus Aerophobota</taxon>
    </lineage>
</organism>
<dbReference type="FunFam" id="3.30.70.250:FF:000001">
    <property type="entry name" value="Malonyl CoA-acyl carrier protein transacylase"/>
    <property type="match status" value="1"/>
</dbReference>
<evidence type="ECO:0000259" key="7">
    <source>
        <dbReference type="SMART" id="SM00827"/>
    </source>
</evidence>
<dbReference type="GO" id="GO:0006633">
    <property type="term" value="P:fatty acid biosynthetic process"/>
    <property type="evidence" value="ECO:0007669"/>
    <property type="project" value="TreeGrafter"/>
</dbReference>
<dbReference type="InterPro" id="IPR024925">
    <property type="entry name" value="Malonyl_CoA-ACP_transAc"/>
</dbReference>
<evidence type="ECO:0000256" key="3">
    <source>
        <dbReference type="ARBA" id="ARBA00022679"/>
    </source>
</evidence>
<evidence type="ECO:0000256" key="1">
    <source>
        <dbReference type="ARBA" id="ARBA00008217"/>
    </source>
</evidence>
<dbReference type="NCBIfam" id="TIGR00128">
    <property type="entry name" value="fabD"/>
    <property type="match status" value="1"/>
</dbReference>